<feature type="binding site" evidence="6">
    <location>
        <begin position="265"/>
        <end position="269"/>
    </location>
    <ligand>
        <name>FAD</name>
        <dbReference type="ChEBI" id="CHEBI:57692"/>
    </ligand>
</feature>
<dbReference type="SUPFAM" id="SSF52402">
    <property type="entry name" value="Adenine nucleotide alpha hydrolases-like"/>
    <property type="match status" value="1"/>
</dbReference>
<feature type="binding site" evidence="6">
    <location>
        <begin position="282"/>
        <end position="289"/>
    </location>
    <ligand>
        <name>FAD</name>
        <dbReference type="ChEBI" id="CHEBI:57692"/>
    </ligand>
</feature>
<dbReference type="InterPro" id="IPR014731">
    <property type="entry name" value="ETF_asu_C"/>
</dbReference>
<dbReference type="RefSeq" id="WP_156684968.1">
    <property type="nucleotide sequence ID" value="NZ_CACRUA010000081.1"/>
</dbReference>
<dbReference type="Gene3D" id="3.40.50.620">
    <property type="entry name" value="HUPs"/>
    <property type="match status" value="1"/>
</dbReference>
<name>A0A6N3HW65_CLOSY</name>
<dbReference type="InterPro" id="IPR018206">
    <property type="entry name" value="ETF_asu_C_CS"/>
</dbReference>
<dbReference type="InterPro" id="IPR014729">
    <property type="entry name" value="Rossmann-like_a/b/a_fold"/>
</dbReference>
<accession>A0A6N3HW65</accession>
<dbReference type="InterPro" id="IPR029035">
    <property type="entry name" value="DHS-like_NAD/FAD-binding_dom"/>
</dbReference>
<comment type="similarity">
    <text evidence="1">Belongs to the ETF alpha-subunit/FixB family.</text>
</comment>
<keyword evidence="3" id="KW-0285">Flavoprotein</keyword>
<evidence type="ECO:0000256" key="4">
    <source>
        <dbReference type="ARBA" id="ARBA00022827"/>
    </source>
</evidence>
<dbReference type="GO" id="GO:0033539">
    <property type="term" value="P:fatty acid beta-oxidation using acyl-CoA dehydrogenase"/>
    <property type="evidence" value="ECO:0007669"/>
    <property type="project" value="TreeGrafter"/>
</dbReference>
<dbReference type="InterPro" id="IPR014730">
    <property type="entry name" value="ETF_a/b_N"/>
</dbReference>
<dbReference type="EMBL" id="CACRUA010000081">
    <property type="protein sequence ID" value="VYU81187.1"/>
    <property type="molecule type" value="Genomic_DNA"/>
</dbReference>
<evidence type="ECO:0000256" key="2">
    <source>
        <dbReference type="ARBA" id="ARBA00022448"/>
    </source>
</evidence>
<feature type="binding site" evidence="6">
    <location>
        <position position="303"/>
    </location>
    <ligand>
        <name>FAD</name>
        <dbReference type="ChEBI" id="CHEBI:57692"/>
    </ligand>
</feature>
<dbReference type="Gene3D" id="3.40.50.1220">
    <property type="entry name" value="TPP-binding domain"/>
    <property type="match status" value="1"/>
</dbReference>
<dbReference type="PANTHER" id="PTHR43153">
    <property type="entry name" value="ELECTRON TRANSFER FLAVOPROTEIN ALPHA"/>
    <property type="match status" value="1"/>
</dbReference>
<organism evidence="8">
    <name type="scientific">Clostridium symbiosum</name>
    <name type="common">Bacteroides symbiosus</name>
    <dbReference type="NCBI Taxonomy" id="1512"/>
    <lineage>
        <taxon>Bacteria</taxon>
        <taxon>Bacillati</taxon>
        <taxon>Bacillota</taxon>
        <taxon>Clostridia</taxon>
        <taxon>Lachnospirales</taxon>
        <taxon>Lachnospiraceae</taxon>
        <taxon>Otoolea</taxon>
    </lineage>
</organism>
<evidence type="ECO:0000259" key="7">
    <source>
        <dbReference type="SMART" id="SM00893"/>
    </source>
</evidence>
<dbReference type="GO" id="GO:0050660">
    <property type="term" value="F:flavin adenine dinucleotide binding"/>
    <property type="evidence" value="ECO:0007669"/>
    <property type="project" value="InterPro"/>
</dbReference>
<dbReference type="CDD" id="cd01715">
    <property type="entry name" value="ETF_alpha"/>
    <property type="match status" value="1"/>
</dbReference>
<dbReference type="Pfam" id="PF01012">
    <property type="entry name" value="ETF"/>
    <property type="match status" value="1"/>
</dbReference>
<dbReference type="GO" id="GO:0009055">
    <property type="term" value="F:electron transfer activity"/>
    <property type="evidence" value="ECO:0007669"/>
    <property type="project" value="InterPro"/>
</dbReference>
<feature type="domain" description="Electron transfer flavoprotein alpha/beta-subunit N-terminal" evidence="7">
    <location>
        <begin position="10"/>
        <end position="202"/>
    </location>
</feature>
<dbReference type="PIRSF" id="PIRSF000089">
    <property type="entry name" value="Electra_flavoP_a"/>
    <property type="match status" value="1"/>
</dbReference>
<dbReference type="InterPro" id="IPR033947">
    <property type="entry name" value="ETF_alpha_N"/>
</dbReference>
<protein>
    <submittedName>
        <fullName evidence="8">Acryloyl-CoA reductase electron transfer subunit beta</fullName>
    </submittedName>
</protein>
<reference evidence="8" key="1">
    <citation type="submission" date="2019-11" db="EMBL/GenBank/DDBJ databases">
        <authorList>
            <person name="Feng L."/>
        </authorList>
    </citation>
    <scope>NUCLEOTIDE SEQUENCE</scope>
    <source>
        <strain evidence="8">CsymbiosumLFYP84</strain>
    </source>
</reference>
<proteinExistence type="inferred from homology"/>
<feature type="binding site" evidence="6">
    <location>
        <begin position="251"/>
        <end position="252"/>
    </location>
    <ligand>
        <name>FAD</name>
        <dbReference type="ChEBI" id="CHEBI:57692"/>
    </ligand>
</feature>
<dbReference type="AlphaFoldDB" id="A0A6N3HW65"/>
<dbReference type="Pfam" id="PF00766">
    <property type="entry name" value="ETF_alpha"/>
    <property type="match status" value="1"/>
</dbReference>
<dbReference type="SMART" id="SM00893">
    <property type="entry name" value="ETF"/>
    <property type="match status" value="1"/>
</dbReference>
<keyword evidence="5" id="KW-0249">Electron transport</keyword>
<evidence type="ECO:0000256" key="3">
    <source>
        <dbReference type="ARBA" id="ARBA00022630"/>
    </source>
</evidence>
<dbReference type="SUPFAM" id="SSF52467">
    <property type="entry name" value="DHS-like NAD/FAD-binding domain"/>
    <property type="match status" value="1"/>
</dbReference>
<evidence type="ECO:0000256" key="1">
    <source>
        <dbReference type="ARBA" id="ARBA00005817"/>
    </source>
</evidence>
<dbReference type="PANTHER" id="PTHR43153:SF1">
    <property type="entry name" value="ELECTRON TRANSFER FLAVOPROTEIN SUBUNIT ALPHA, MITOCHONDRIAL"/>
    <property type="match status" value="1"/>
</dbReference>
<comment type="cofactor">
    <cofactor evidence="6">
        <name>FAD</name>
        <dbReference type="ChEBI" id="CHEBI:57692"/>
    </cofactor>
    <text evidence="6">Binds 1 FAD per dimer.</text>
</comment>
<evidence type="ECO:0000313" key="8">
    <source>
        <dbReference type="EMBL" id="VYU81187.1"/>
    </source>
</evidence>
<feature type="binding site" evidence="6">
    <location>
        <position position="226"/>
    </location>
    <ligand>
        <name>FAD</name>
        <dbReference type="ChEBI" id="CHEBI:57692"/>
    </ligand>
</feature>
<dbReference type="PROSITE" id="PS00696">
    <property type="entry name" value="ETF_ALPHA"/>
    <property type="match status" value="1"/>
</dbReference>
<evidence type="ECO:0000256" key="5">
    <source>
        <dbReference type="ARBA" id="ARBA00022982"/>
    </source>
</evidence>
<keyword evidence="2" id="KW-0813">Transport</keyword>
<dbReference type="InterPro" id="IPR001308">
    <property type="entry name" value="ETF_a/FixB"/>
</dbReference>
<gene>
    <name evidence="8" type="primary">acrA_4</name>
    <name evidence="8" type="ORF">CSLFYP84_04376</name>
</gene>
<evidence type="ECO:0000256" key="6">
    <source>
        <dbReference type="PIRSR" id="PIRSR000089-1"/>
    </source>
</evidence>
<dbReference type="FunFam" id="3.40.50.1220:FF:000001">
    <property type="entry name" value="Electron transfer flavoprotein, alpha subunit"/>
    <property type="match status" value="1"/>
</dbReference>
<sequence length="339" mass="36875">MEQKQEYKNIWVFIETEEGKAKPVGFELLTPGRLLADKIGEKLVAVIPGYGVREAARQAAAYGADEVLFIEGEEYRNYRTDVYADRMTELVERHRPLVILMGATNNGRDLGPRLACRLKTGLTADCTALDIDSMTKNVEWTRPAFGGNLMATILCPEHRPQMGTVRPGVFKKPVPDEDGSAAEQKLIGESAGIKPERIRTEIVERIKEVVQSVNLEEAEIIVSGGRGIGKAENFSYIRELADVLGGAVGSSRACVDADWIPHAHQVGQTGKTVAPKLYIACGISGAIQHLAGMSGAETIVAINKDPDAPIFGVADYGIVGDLLEVIPELIREIKKVKEI</sequence>
<keyword evidence="4 6" id="KW-0274">FAD</keyword>